<evidence type="ECO:0000313" key="3">
    <source>
        <dbReference type="Proteomes" id="UP000265703"/>
    </source>
</evidence>
<gene>
    <name evidence="2" type="ORF">C1645_735775</name>
</gene>
<organism evidence="2 3">
    <name type="scientific">Glomus cerebriforme</name>
    <dbReference type="NCBI Taxonomy" id="658196"/>
    <lineage>
        <taxon>Eukaryota</taxon>
        <taxon>Fungi</taxon>
        <taxon>Fungi incertae sedis</taxon>
        <taxon>Mucoromycota</taxon>
        <taxon>Glomeromycotina</taxon>
        <taxon>Glomeromycetes</taxon>
        <taxon>Glomerales</taxon>
        <taxon>Glomeraceae</taxon>
        <taxon>Glomus</taxon>
    </lineage>
</organism>
<feature type="chain" id="PRO_5017401315" evidence="1">
    <location>
        <begin position="21"/>
        <end position="105"/>
    </location>
</feature>
<name>A0A397TDU0_9GLOM</name>
<dbReference type="AlphaFoldDB" id="A0A397TDU0"/>
<accession>A0A397TDU0</accession>
<feature type="signal peptide" evidence="1">
    <location>
        <begin position="1"/>
        <end position="20"/>
    </location>
</feature>
<reference evidence="2 3" key="1">
    <citation type="submission" date="2018-06" db="EMBL/GenBank/DDBJ databases">
        <title>Comparative genomics reveals the genomic features of Rhizophagus irregularis, R. cerebriforme, R. diaphanum and Gigaspora rosea, and their symbiotic lifestyle signature.</title>
        <authorList>
            <person name="Morin E."/>
            <person name="San Clemente H."/>
            <person name="Chen E.C.H."/>
            <person name="De La Providencia I."/>
            <person name="Hainaut M."/>
            <person name="Kuo A."/>
            <person name="Kohler A."/>
            <person name="Murat C."/>
            <person name="Tang N."/>
            <person name="Roy S."/>
            <person name="Loubradou J."/>
            <person name="Henrissat B."/>
            <person name="Grigoriev I.V."/>
            <person name="Corradi N."/>
            <person name="Roux C."/>
            <person name="Martin F.M."/>
        </authorList>
    </citation>
    <scope>NUCLEOTIDE SEQUENCE [LARGE SCALE GENOMIC DNA]</scope>
    <source>
        <strain evidence="2 3">DAOM 227022</strain>
    </source>
</reference>
<dbReference type="OrthoDB" id="10425574at2759"/>
<comment type="caution">
    <text evidence="2">The sequence shown here is derived from an EMBL/GenBank/DDBJ whole genome shotgun (WGS) entry which is preliminary data.</text>
</comment>
<evidence type="ECO:0000313" key="2">
    <source>
        <dbReference type="EMBL" id="RIA93131.1"/>
    </source>
</evidence>
<sequence length="105" mass="11555">MNQLAILFVFFACLLSSTFAQTGCETCSKCTCPDGPYPPPSSSSCFNSCNLWNCYCPQGYVYNCNDCMCYGRPDRDNGNPYRNPDGPYGSIRGFNCDCSGCNPEN</sequence>
<dbReference type="Proteomes" id="UP000265703">
    <property type="component" value="Unassembled WGS sequence"/>
</dbReference>
<keyword evidence="1" id="KW-0732">Signal</keyword>
<dbReference type="EMBL" id="QKYT01000110">
    <property type="protein sequence ID" value="RIA93131.1"/>
    <property type="molecule type" value="Genomic_DNA"/>
</dbReference>
<protein>
    <submittedName>
        <fullName evidence="2">Uncharacterized protein</fullName>
    </submittedName>
</protein>
<keyword evidence="3" id="KW-1185">Reference proteome</keyword>
<evidence type="ECO:0000256" key="1">
    <source>
        <dbReference type="SAM" id="SignalP"/>
    </source>
</evidence>
<proteinExistence type="predicted"/>